<dbReference type="Pfam" id="PF26642">
    <property type="entry name" value="XAC0095_dom"/>
    <property type="match status" value="1"/>
</dbReference>
<dbReference type="InterPro" id="IPR058099">
    <property type="entry name" value="T3SS_XAC0095_dom"/>
</dbReference>
<proteinExistence type="predicted"/>
<comment type="caution">
    <text evidence="2">The sequence shown here is derived from an EMBL/GenBank/DDBJ whole genome shotgun (WGS) entry which is preliminary data.</text>
</comment>
<feature type="domain" description="XAC0095-like" evidence="1">
    <location>
        <begin position="15"/>
        <end position="72"/>
    </location>
</feature>
<gene>
    <name evidence="2" type="ORF">LK996_07060</name>
</gene>
<organism evidence="2 3">
    <name type="scientific">Noviluteimonas lactosilytica</name>
    <dbReference type="NCBI Taxonomy" id="2888523"/>
    <lineage>
        <taxon>Bacteria</taxon>
        <taxon>Pseudomonadati</taxon>
        <taxon>Pseudomonadota</taxon>
        <taxon>Gammaproteobacteria</taxon>
        <taxon>Lysobacterales</taxon>
        <taxon>Lysobacteraceae</taxon>
        <taxon>Noviluteimonas</taxon>
    </lineage>
</organism>
<keyword evidence="3" id="KW-1185">Reference proteome</keyword>
<evidence type="ECO:0000259" key="1">
    <source>
        <dbReference type="Pfam" id="PF26642"/>
    </source>
</evidence>
<evidence type="ECO:0000313" key="3">
    <source>
        <dbReference type="Proteomes" id="UP001165293"/>
    </source>
</evidence>
<name>A0ABS8JH50_9GAMM</name>
<sequence>MSLQSDAPRASTVFAITEAAHTELVQLRDHLRLMAQLTAVGTNASRHDARLRPDALAWNFSRMAKELDGIVASSSFSTQLVDAYDSAHKNRKGRAAPKS</sequence>
<accession>A0ABS8JH50</accession>
<protein>
    <recommendedName>
        <fullName evidence="1">XAC0095-like domain-containing protein</fullName>
    </recommendedName>
</protein>
<reference evidence="2" key="1">
    <citation type="submission" date="2021-10" db="EMBL/GenBank/DDBJ databases">
        <authorList>
            <person name="Lyu M."/>
            <person name="Wang X."/>
            <person name="Meng X."/>
            <person name="Xu K."/>
        </authorList>
    </citation>
    <scope>NUCLEOTIDE SEQUENCE</scope>
    <source>
        <strain evidence="2">A6</strain>
    </source>
</reference>
<dbReference type="NCBIfam" id="NF047335">
    <property type="entry name" value="T3SS_XAC0095"/>
    <property type="match status" value="1"/>
</dbReference>
<dbReference type="RefSeq" id="WP_230526412.1">
    <property type="nucleotide sequence ID" value="NZ_JAJGAK010000001.1"/>
</dbReference>
<evidence type="ECO:0000313" key="2">
    <source>
        <dbReference type="EMBL" id="MCC8362835.1"/>
    </source>
</evidence>
<dbReference type="EMBL" id="JAJGAK010000001">
    <property type="protein sequence ID" value="MCC8362835.1"/>
    <property type="molecule type" value="Genomic_DNA"/>
</dbReference>
<dbReference type="Proteomes" id="UP001165293">
    <property type="component" value="Unassembled WGS sequence"/>
</dbReference>